<evidence type="ECO:0000259" key="15">
    <source>
        <dbReference type="Pfam" id="PF07715"/>
    </source>
</evidence>
<evidence type="ECO:0000256" key="1">
    <source>
        <dbReference type="ARBA" id="ARBA00004571"/>
    </source>
</evidence>
<feature type="chain" id="PRO_5040838350" evidence="13">
    <location>
        <begin position="25"/>
        <end position="718"/>
    </location>
</feature>
<accession>A0A9X3Z8L2</accession>
<dbReference type="Pfam" id="PF07715">
    <property type="entry name" value="Plug"/>
    <property type="match status" value="1"/>
</dbReference>
<evidence type="ECO:0000256" key="9">
    <source>
        <dbReference type="ARBA" id="ARBA00023136"/>
    </source>
</evidence>
<dbReference type="Proteomes" id="UP001141619">
    <property type="component" value="Unassembled WGS sequence"/>
</dbReference>
<evidence type="ECO:0000256" key="2">
    <source>
        <dbReference type="ARBA" id="ARBA00022448"/>
    </source>
</evidence>
<dbReference type="SUPFAM" id="SSF56935">
    <property type="entry name" value="Porins"/>
    <property type="match status" value="1"/>
</dbReference>
<protein>
    <submittedName>
        <fullName evidence="16">TonB-dependent receptor</fullName>
    </submittedName>
</protein>
<evidence type="ECO:0000313" key="17">
    <source>
        <dbReference type="Proteomes" id="UP001141619"/>
    </source>
</evidence>
<organism evidence="16 17">
    <name type="scientific">Govanella unica</name>
    <dbReference type="NCBI Taxonomy" id="2975056"/>
    <lineage>
        <taxon>Bacteria</taxon>
        <taxon>Pseudomonadati</taxon>
        <taxon>Pseudomonadota</taxon>
        <taxon>Alphaproteobacteria</taxon>
        <taxon>Emcibacterales</taxon>
        <taxon>Govanellaceae</taxon>
        <taxon>Govanella</taxon>
    </lineage>
</organism>
<name>A0A9X3Z8L2_9PROT</name>
<comment type="similarity">
    <text evidence="11 12">Belongs to the TonB-dependent receptor family.</text>
</comment>
<dbReference type="EMBL" id="JANWOI010000005">
    <property type="protein sequence ID" value="MDA5195019.1"/>
    <property type="molecule type" value="Genomic_DNA"/>
</dbReference>
<dbReference type="GO" id="GO:0006826">
    <property type="term" value="P:iron ion transport"/>
    <property type="evidence" value="ECO:0007669"/>
    <property type="project" value="UniProtKB-KW"/>
</dbReference>
<dbReference type="PROSITE" id="PS52016">
    <property type="entry name" value="TONB_DEPENDENT_REC_3"/>
    <property type="match status" value="1"/>
</dbReference>
<keyword evidence="8 12" id="KW-0798">TonB box</keyword>
<dbReference type="GO" id="GO:0009279">
    <property type="term" value="C:cell outer membrane"/>
    <property type="evidence" value="ECO:0007669"/>
    <property type="project" value="UniProtKB-SubCell"/>
</dbReference>
<evidence type="ECO:0000256" key="6">
    <source>
        <dbReference type="ARBA" id="ARBA00023004"/>
    </source>
</evidence>
<evidence type="ECO:0000256" key="13">
    <source>
        <dbReference type="SAM" id="SignalP"/>
    </source>
</evidence>
<evidence type="ECO:0000256" key="4">
    <source>
        <dbReference type="ARBA" id="ARBA00022496"/>
    </source>
</evidence>
<evidence type="ECO:0000256" key="11">
    <source>
        <dbReference type="PROSITE-ProRule" id="PRU01360"/>
    </source>
</evidence>
<dbReference type="InterPro" id="IPR039426">
    <property type="entry name" value="TonB-dep_rcpt-like"/>
</dbReference>
<keyword evidence="13" id="KW-0732">Signal</keyword>
<evidence type="ECO:0000256" key="10">
    <source>
        <dbReference type="ARBA" id="ARBA00023237"/>
    </source>
</evidence>
<keyword evidence="4" id="KW-0410">Iron transport</keyword>
<sequence>MKHSTSTLALFVGLGAIASSPVAAQTVAANAQFEEIFVTASKRGEMSVQEIPYNISAVSGMTLERAGISDLSDFTRIVPGLSTIDNGPGNKQIVIRGLAASAGTEQVSIYFDEIPAAGIGGTNVQQTDVRLYDVERIEVLRGPQGTLYGAGSQAGTIRYIMNKPKADEFEASIDGSIGTRARSGGERYSINGMVNAPVVKDILAVRAVGYYRKSAGFLDRPALGINGSDKEETYGGRLIAKLNIGDNTTLSASAYYQSLEVDDNPRSLVNKDEKPGFVLEPFKDEVQMYNLTLEHDLGFGTVTATGSLFKRHTFFSFDQSQFTPGQSNRINQPADTENYSAELRFASAFSGPVQVIFGGFYQDRKRNSESFLGFTDDATGGLIPGRAAAFDSFLETSFTNKAIFGELTYDVTDRFSLLGGVRVFELKRDAQSNMVADIFGRPLGYGPVLKSKANDAVYKFQASYRLTDGVLAYATFSQGFREGGENSPALVGNIPPSYEPDFVKNYELGIKSELFDRQLTLNSAFYLMKWDGIQVAAYDDTGAFTYTTNAGTAKLYGIEIEGVARPAAVEGLSVSFSFRYSKQELSEDNPSTRVEGPKAGLKGDPIPGSFPVQGSVSVEQRFPIASFKGFARADVTYTGKAKTQFNTFSPLYREWGDFFLANVRFGIEEDMWSASIFAKNLFNERAPVNWSVQTRPGIPDLVQTTQPREVGIQVSRRF</sequence>
<reference evidence="16" key="1">
    <citation type="submission" date="2022-08" db="EMBL/GenBank/DDBJ databases">
        <authorList>
            <person name="Vandamme P."/>
            <person name="Hettiarachchi A."/>
            <person name="Peeters C."/>
            <person name="Cnockaert M."/>
            <person name="Carlier A."/>
        </authorList>
    </citation>
    <scope>NUCLEOTIDE SEQUENCE</scope>
    <source>
        <strain evidence="16">LMG 31809</strain>
    </source>
</reference>
<keyword evidence="7" id="KW-0406">Ion transport</keyword>
<dbReference type="PANTHER" id="PTHR32552">
    <property type="entry name" value="FERRICHROME IRON RECEPTOR-RELATED"/>
    <property type="match status" value="1"/>
</dbReference>
<proteinExistence type="inferred from homology"/>
<dbReference type="InterPro" id="IPR000531">
    <property type="entry name" value="Beta-barrel_TonB"/>
</dbReference>
<evidence type="ECO:0000256" key="7">
    <source>
        <dbReference type="ARBA" id="ARBA00023065"/>
    </source>
</evidence>
<keyword evidence="2 11" id="KW-0813">Transport</keyword>
<keyword evidence="17" id="KW-1185">Reference proteome</keyword>
<evidence type="ECO:0000256" key="5">
    <source>
        <dbReference type="ARBA" id="ARBA00022692"/>
    </source>
</evidence>
<dbReference type="PANTHER" id="PTHR32552:SF81">
    <property type="entry name" value="TONB-DEPENDENT OUTER MEMBRANE RECEPTOR"/>
    <property type="match status" value="1"/>
</dbReference>
<keyword evidence="6" id="KW-0408">Iron</keyword>
<evidence type="ECO:0000259" key="14">
    <source>
        <dbReference type="Pfam" id="PF00593"/>
    </source>
</evidence>
<comment type="subcellular location">
    <subcellularLocation>
        <location evidence="1 11">Cell outer membrane</location>
        <topology evidence="1 11">Multi-pass membrane protein</topology>
    </subcellularLocation>
</comment>
<dbReference type="InterPro" id="IPR012910">
    <property type="entry name" value="Plug_dom"/>
</dbReference>
<keyword evidence="16" id="KW-0675">Receptor</keyword>
<comment type="caution">
    <text evidence="16">The sequence shown here is derived from an EMBL/GenBank/DDBJ whole genome shotgun (WGS) entry which is preliminary data.</text>
</comment>
<evidence type="ECO:0000256" key="3">
    <source>
        <dbReference type="ARBA" id="ARBA00022452"/>
    </source>
</evidence>
<keyword evidence="3 11" id="KW-1134">Transmembrane beta strand</keyword>
<feature type="domain" description="TonB-dependent receptor plug" evidence="15">
    <location>
        <begin position="48"/>
        <end position="156"/>
    </location>
</feature>
<evidence type="ECO:0000256" key="8">
    <source>
        <dbReference type="ARBA" id="ARBA00023077"/>
    </source>
</evidence>
<dbReference type="InterPro" id="IPR036942">
    <property type="entry name" value="Beta-barrel_TonB_sf"/>
</dbReference>
<dbReference type="Gene3D" id="2.40.170.20">
    <property type="entry name" value="TonB-dependent receptor, beta-barrel domain"/>
    <property type="match status" value="1"/>
</dbReference>
<keyword evidence="5 11" id="KW-0812">Transmembrane</keyword>
<dbReference type="AlphaFoldDB" id="A0A9X3Z8L2"/>
<feature type="domain" description="TonB-dependent receptor-like beta-barrel" evidence="14">
    <location>
        <begin position="254"/>
        <end position="681"/>
    </location>
</feature>
<keyword evidence="10 11" id="KW-0998">Cell outer membrane</keyword>
<evidence type="ECO:0000256" key="12">
    <source>
        <dbReference type="RuleBase" id="RU003357"/>
    </source>
</evidence>
<reference evidence="16" key="2">
    <citation type="journal article" date="2023" name="Syst. Appl. Microbiol.">
        <title>Govania unica gen. nov., sp. nov., a rare biosphere bacterium that represents a novel family in the class Alphaproteobacteria.</title>
        <authorList>
            <person name="Vandamme P."/>
            <person name="Peeters C."/>
            <person name="Hettiarachchi A."/>
            <person name="Cnockaert M."/>
            <person name="Carlier A."/>
        </authorList>
    </citation>
    <scope>NUCLEOTIDE SEQUENCE</scope>
    <source>
        <strain evidence="16">LMG 31809</strain>
    </source>
</reference>
<keyword evidence="9 11" id="KW-0472">Membrane</keyword>
<dbReference type="Pfam" id="PF00593">
    <property type="entry name" value="TonB_dep_Rec_b-barrel"/>
    <property type="match status" value="1"/>
</dbReference>
<evidence type="ECO:0000313" key="16">
    <source>
        <dbReference type="EMBL" id="MDA5195019.1"/>
    </source>
</evidence>
<gene>
    <name evidence="16" type="ORF">NYP16_13775</name>
</gene>
<dbReference type="RefSeq" id="WP_274944730.1">
    <property type="nucleotide sequence ID" value="NZ_JANWOI010000005.1"/>
</dbReference>
<feature type="signal peptide" evidence="13">
    <location>
        <begin position="1"/>
        <end position="24"/>
    </location>
</feature>